<evidence type="ECO:0000313" key="2">
    <source>
        <dbReference type="Proteomes" id="UP000265515"/>
    </source>
</evidence>
<evidence type="ECO:0000313" key="1">
    <source>
        <dbReference type="EMBL" id="GBG47887.1"/>
    </source>
</evidence>
<reference evidence="1 2" key="1">
    <citation type="journal article" date="2018" name="Cell">
        <title>The Chara Genome: Secondary Complexity and Implications for Plant Terrestrialization.</title>
        <authorList>
            <person name="Nishiyama T."/>
            <person name="Sakayama H."/>
            <person name="Vries J.D."/>
            <person name="Buschmann H."/>
            <person name="Saint-Marcoux D."/>
            <person name="Ullrich K.K."/>
            <person name="Haas F.B."/>
            <person name="Vanderstraeten L."/>
            <person name="Becker D."/>
            <person name="Lang D."/>
            <person name="Vosolsobe S."/>
            <person name="Rombauts S."/>
            <person name="Wilhelmsson P.K.I."/>
            <person name="Janitza P."/>
            <person name="Kern R."/>
            <person name="Heyl A."/>
            <person name="Rumpler F."/>
            <person name="Villalobos L.I.A.C."/>
            <person name="Clay J.M."/>
            <person name="Skokan R."/>
            <person name="Toyoda A."/>
            <person name="Suzuki Y."/>
            <person name="Kagoshima H."/>
            <person name="Schijlen E."/>
            <person name="Tajeshwar N."/>
            <person name="Catarino B."/>
            <person name="Hetherington A.J."/>
            <person name="Saltykova A."/>
            <person name="Bonnot C."/>
            <person name="Breuninger H."/>
            <person name="Symeonidi A."/>
            <person name="Radhakrishnan G.V."/>
            <person name="Van Nieuwerburgh F."/>
            <person name="Deforce D."/>
            <person name="Chang C."/>
            <person name="Karol K.G."/>
            <person name="Hedrich R."/>
            <person name="Ulvskov P."/>
            <person name="Glockner G."/>
            <person name="Delwiche C.F."/>
            <person name="Petrasek J."/>
            <person name="Van de Peer Y."/>
            <person name="Friml J."/>
            <person name="Beilby M."/>
            <person name="Dolan L."/>
            <person name="Kohara Y."/>
            <person name="Sugano S."/>
            <person name="Fujiyama A."/>
            <person name="Delaux P.-M."/>
            <person name="Quint M."/>
            <person name="TheiBen G."/>
            <person name="Hagemann M."/>
            <person name="Harholt J."/>
            <person name="Dunand C."/>
            <person name="Zachgo S."/>
            <person name="Langdale J."/>
            <person name="Maumus F."/>
            <person name="Straeten D.V.D."/>
            <person name="Gould S.B."/>
            <person name="Rensing S.A."/>
        </authorList>
    </citation>
    <scope>NUCLEOTIDE SEQUENCE [LARGE SCALE GENOMIC DNA]</scope>
    <source>
        <strain evidence="1 2">S276</strain>
    </source>
</reference>
<protein>
    <submittedName>
        <fullName evidence="1">Uncharacterized protein</fullName>
    </submittedName>
</protein>
<dbReference type="EMBL" id="BFEA01004771">
    <property type="protein sequence ID" value="GBG47887.1"/>
    <property type="molecule type" value="Genomic_DNA"/>
</dbReference>
<keyword evidence="2" id="KW-1185">Reference proteome</keyword>
<proteinExistence type="predicted"/>
<dbReference type="Gramene" id="GBG47887">
    <property type="protein sequence ID" value="GBG47887"/>
    <property type="gene ID" value="CBR_g81522"/>
</dbReference>
<organism evidence="1 2">
    <name type="scientific">Chara braunii</name>
    <name type="common">Braun's stonewort</name>
    <dbReference type="NCBI Taxonomy" id="69332"/>
    <lineage>
        <taxon>Eukaryota</taxon>
        <taxon>Viridiplantae</taxon>
        <taxon>Streptophyta</taxon>
        <taxon>Charophyceae</taxon>
        <taxon>Charales</taxon>
        <taxon>Characeae</taxon>
        <taxon>Chara</taxon>
    </lineage>
</organism>
<comment type="caution">
    <text evidence="1">The sequence shown here is derived from an EMBL/GenBank/DDBJ whole genome shotgun (WGS) entry which is preliminary data.</text>
</comment>
<dbReference type="Proteomes" id="UP000265515">
    <property type="component" value="Unassembled WGS sequence"/>
</dbReference>
<accession>A0A388JL26</accession>
<dbReference type="AlphaFoldDB" id="A0A388JL26"/>
<gene>
    <name evidence="1" type="ORF">CBR_g81522</name>
</gene>
<sequence length="113" mass="12772">MISAEYDALMADAKGEGEEVRTASGSVERGGVQQDGGGLSEKWAKMKDIVSQIMDKCYRYGESGYFNMTTEQRREKDVCTTFEQRLWDAMEWWRLKKSYTCDTTLASEELGGG</sequence>
<name>A0A388JL26_CHABU</name>